<dbReference type="AlphaFoldDB" id="A0A7X6IC45"/>
<evidence type="ECO:0000256" key="1">
    <source>
        <dbReference type="ARBA" id="ARBA00022729"/>
    </source>
</evidence>
<dbReference type="Pfam" id="PF02563">
    <property type="entry name" value="Poly_export"/>
    <property type="match status" value="1"/>
</dbReference>
<dbReference type="InterPro" id="IPR019554">
    <property type="entry name" value="Soluble_ligand-bd"/>
</dbReference>
<name>A0A7X6IC45_9BACT</name>
<dbReference type="PANTHER" id="PTHR33619">
    <property type="entry name" value="POLYSACCHARIDE EXPORT PROTEIN GFCE-RELATED"/>
    <property type="match status" value="1"/>
</dbReference>
<protein>
    <submittedName>
        <fullName evidence="4">Sugar ABC transporter substrate-binding protein</fullName>
    </submittedName>
</protein>
<dbReference type="RefSeq" id="WP_168061461.1">
    <property type="nucleotide sequence ID" value="NZ_VTOW01000003.1"/>
</dbReference>
<dbReference type="InterPro" id="IPR049712">
    <property type="entry name" value="Poly_export"/>
</dbReference>
<dbReference type="EMBL" id="VTOW01000003">
    <property type="protein sequence ID" value="NKE72100.1"/>
    <property type="molecule type" value="Genomic_DNA"/>
</dbReference>
<organism evidence="4 5">
    <name type="scientific">Candidatus Manganitrophus noduliformans</name>
    <dbReference type="NCBI Taxonomy" id="2606439"/>
    <lineage>
        <taxon>Bacteria</taxon>
        <taxon>Pseudomonadati</taxon>
        <taxon>Nitrospirota</taxon>
        <taxon>Nitrospiria</taxon>
        <taxon>Candidatus Troglogloeales</taxon>
        <taxon>Candidatus Manganitrophaceae</taxon>
        <taxon>Candidatus Manganitrophus</taxon>
    </lineage>
</organism>
<evidence type="ECO:0000313" key="5">
    <source>
        <dbReference type="Proteomes" id="UP000534783"/>
    </source>
</evidence>
<evidence type="ECO:0000259" key="2">
    <source>
        <dbReference type="Pfam" id="PF02563"/>
    </source>
</evidence>
<keyword evidence="5" id="KW-1185">Reference proteome</keyword>
<accession>A0A7X6IC45</accession>
<evidence type="ECO:0000313" key="4">
    <source>
        <dbReference type="EMBL" id="NKE72100.1"/>
    </source>
</evidence>
<dbReference type="PANTHER" id="PTHR33619:SF3">
    <property type="entry name" value="POLYSACCHARIDE EXPORT PROTEIN GFCE-RELATED"/>
    <property type="match status" value="1"/>
</dbReference>
<evidence type="ECO:0000259" key="3">
    <source>
        <dbReference type="Pfam" id="PF10531"/>
    </source>
</evidence>
<dbReference type="Pfam" id="PF10531">
    <property type="entry name" value="SLBB"/>
    <property type="match status" value="1"/>
</dbReference>
<dbReference type="Gene3D" id="3.30.1950.10">
    <property type="entry name" value="wza like domain"/>
    <property type="match status" value="1"/>
</dbReference>
<keyword evidence="1" id="KW-0732">Signal</keyword>
<feature type="domain" description="Polysaccharide export protein N-terminal" evidence="2">
    <location>
        <begin position="46"/>
        <end position="119"/>
    </location>
</feature>
<comment type="caution">
    <text evidence="4">The sequence shown here is derived from an EMBL/GenBank/DDBJ whole genome shotgun (WGS) entry which is preliminary data.</text>
</comment>
<gene>
    <name evidence="4" type="ORF">MNODULE_15225</name>
</gene>
<sequence length="207" mass="22756">MFVGKYLMVVSLGLVLLVNGACAERRKTISQSENQTAEMQESTISASKEYILGAEDVVEILVWRNEALSRTVSIRPDGKISLPIVGDLQAAGLSATQLRDSIKEHLQEYKETPEVSVIIREVNSLAVFILGEVARPGKLQLRSETTLLQALSLSGGFTQYADPDNILLLRREGGGETRIRVRYKDIVSGRNPDGNLLLHRGDTILVP</sequence>
<proteinExistence type="predicted"/>
<dbReference type="GO" id="GO:0015159">
    <property type="term" value="F:polysaccharide transmembrane transporter activity"/>
    <property type="evidence" value="ECO:0007669"/>
    <property type="project" value="InterPro"/>
</dbReference>
<dbReference type="Proteomes" id="UP000534783">
    <property type="component" value="Unassembled WGS sequence"/>
</dbReference>
<dbReference type="Gene3D" id="3.10.560.10">
    <property type="entry name" value="Outer membrane lipoprotein wza domain like"/>
    <property type="match status" value="1"/>
</dbReference>
<dbReference type="InterPro" id="IPR003715">
    <property type="entry name" value="Poly_export_N"/>
</dbReference>
<reference evidence="4 5" key="1">
    <citation type="journal article" date="2020" name="Nature">
        <title>Bacterial chemolithoautotrophy via manganese oxidation.</title>
        <authorList>
            <person name="Yu H."/>
            <person name="Leadbetter J.R."/>
        </authorList>
    </citation>
    <scope>NUCLEOTIDE SEQUENCE [LARGE SCALE GENOMIC DNA]</scope>
    <source>
        <strain evidence="4 5">Mn-1</strain>
    </source>
</reference>
<feature type="domain" description="Soluble ligand binding" evidence="3">
    <location>
        <begin position="127"/>
        <end position="177"/>
    </location>
</feature>